<dbReference type="Proteomes" id="UP000321306">
    <property type="component" value="Unassembled WGS sequence"/>
</dbReference>
<dbReference type="PANTHER" id="PTHR13061:SF29">
    <property type="entry name" value="GAMMA CARBONIC ANHYDRASE-LIKE 1, MITOCHONDRIAL-RELATED"/>
    <property type="match status" value="1"/>
</dbReference>
<evidence type="ECO:0008006" key="3">
    <source>
        <dbReference type="Google" id="ProtNLM"/>
    </source>
</evidence>
<gene>
    <name evidence="1" type="ORF">DC3_30390</name>
</gene>
<evidence type="ECO:0000313" key="2">
    <source>
        <dbReference type="Proteomes" id="UP000321306"/>
    </source>
</evidence>
<proteinExistence type="predicted"/>
<sequence>MPFYELAGEKPRIAKSAWIAPSADVIGKVIVHDRASVWFGAVLRGDVESLTIGEGSNVQDGAVLHSDPGFPCVLHQNVTVGHRAIIHGATLHEGSLVGMGAIMLNGSSLGKGAMLAAGALLREGQHVEDGMLAVGVPAKVIKVAPSAQNAARYQENARRYQDTCVKLDEVPEP</sequence>
<dbReference type="OrthoDB" id="9803036at2"/>
<dbReference type="Gene3D" id="2.160.10.10">
    <property type="entry name" value="Hexapeptide repeat proteins"/>
    <property type="match status" value="1"/>
</dbReference>
<reference evidence="1 2" key="1">
    <citation type="submission" date="2019-07" db="EMBL/GenBank/DDBJ databases">
        <title>Whole genome shotgun sequence of Deinococcus cellulosilyticus NBRC 106333.</title>
        <authorList>
            <person name="Hosoyama A."/>
            <person name="Uohara A."/>
            <person name="Ohji S."/>
            <person name="Ichikawa N."/>
        </authorList>
    </citation>
    <scope>NUCLEOTIDE SEQUENCE [LARGE SCALE GENOMIC DNA]</scope>
    <source>
        <strain evidence="1 2">NBRC 106333</strain>
    </source>
</reference>
<dbReference type="SUPFAM" id="SSF51161">
    <property type="entry name" value="Trimeric LpxA-like enzymes"/>
    <property type="match status" value="1"/>
</dbReference>
<dbReference type="InterPro" id="IPR050484">
    <property type="entry name" value="Transf_Hexapept/Carb_Anhydrase"/>
</dbReference>
<dbReference type="InterPro" id="IPR047324">
    <property type="entry name" value="LbH_gamma_CA-like"/>
</dbReference>
<name>A0A511N3G7_DEIC1</name>
<accession>A0A511N3G7</accession>
<organism evidence="1 2">
    <name type="scientific">Deinococcus cellulosilyticus (strain DSM 18568 / NBRC 106333 / KACC 11606 / 5516J-15)</name>
    <dbReference type="NCBI Taxonomy" id="1223518"/>
    <lineage>
        <taxon>Bacteria</taxon>
        <taxon>Thermotogati</taxon>
        <taxon>Deinococcota</taxon>
        <taxon>Deinococci</taxon>
        <taxon>Deinococcales</taxon>
        <taxon>Deinococcaceae</taxon>
        <taxon>Deinococcus</taxon>
    </lineage>
</organism>
<dbReference type="EMBL" id="BJXB01000013">
    <property type="protein sequence ID" value="GEM47404.1"/>
    <property type="molecule type" value="Genomic_DNA"/>
</dbReference>
<evidence type="ECO:0000313" key="1">
    <source>
        <dbReference type="EMBL" id="GEM47404.1"/>
    </source>
</evidence>
<protein>
    <recommendedName>
        <fullName evidence="3">Gamma carbonic anhydrase family protein</fullName>
    </recommendedName>
</protein>
<dbReference type="AlphaFoldDB" id="A0A511N3G7"/>
<dbReference type="PANTHER" id="PTHR13061">
    <property type="entry name" value="DYNACTIN SUBUNIT P25"/>
    <property type="match status" value="1"/>
</dbReference>
<dbReference type="RefSeq" id="WP_146885633.1">
    <property type="nucleotide sequence ID" value="NZ_BJXB01000013.1"/>
</dbReference>
<dbReference type="CDD" id="cd04645">
    <property type="entry name" value="LbH_gamma_CA_like"/>
    <property type="match status" value="1"/>
</dbReference>
<dbReference type="InterPro" id="IPR011004">
    <property type="entry name" value="Trimer_LpxA-like_sf"/>
</dbReference>
<comment type="caution">
    <text evidence="1">The sequence shown here is derived from an EMBL/GenBank/DDBJ whole genome shotgun (WGS) entry which is preliminary data.</text>
</comment>
<keyword evidence="2" id="KW-1185">Reference proteome</keyword>